<dbReference type="Pfam" id="PF02660">
    <property type="entry name" value="G3P_acyltransf"/>
    <property type="match status" value="1"/>
</dbReference>
<evidence type="ECO:0000256" key="3">
    <source>
        <dbReference type="ARBA" id="ARBA00022679"/>
    </source>
</evidence>
<comment type="similarity">
    <text evidence="10">Belongs to the PlsY family.</text>
</comment>
<feature type="transmembrane region" description="Helical" evidence="10">
    <location>
        <begin position="140"/>
        <end position="161"/>
    </location>
</feature>
<gene>
    <name evidence="10 11" type="primary">plsY</name>
    <name evidence="11" type="ORF">HF295_01370</name>
</gene>
<dbReference type="AlphaFoldDB" id="A0A7L6N1Y4"/>
<dbReference type="Proteomes" id="UP000512167">
    <property type="component" value="Chromosome"/>
</dbReference>
<protein>
    <recommendedName>
        <fullName evidence="10">Glycerol-3-phosphate acyltransferase</fullName>
    </recommendedName>
    <alternativeName>
        <fullName evidence="10">Acyl-PO4 G3P acyltransferase</fullName>
    </alternativeName>
    <alternativeName>
        <fullName evidence="10">Acyl-phosphate--glycerol-3-phosphate acyltransferase</fullName>
    </alternativeName>
    <alternativeName>
        <fullName evidence="10">G3P acyltransferase</fullName>
        <shortName evidence="10">GPAT</shortName>
        <ecNumber evidence="10">2.3.1.275</ecNumber>
    </alternativeName>
    <alternativeName>
        <fullName evidence="10">Lysophosphatidic acid synthase</fullName>
        <shortName evidence="10">LPA synthase</shortName>
    </alternativeName>
</protein>
<dbReference type="PANTHER" id="PTHR30309:SF0">
    <property type="entry name" value="GLYCEROL-3-PHOSPHATE ACYLTRANSFERASE-RELATED"/>
    <property type="match status" value="1"/>
</dbReference>
<evidence type="ECO:0000256" key="4">
    <source>
        <dbReference type="ARBA" id="ARBA00022692"/>
    </source>
</evidence>
<accession>A0A7L6N1Y4</accession>
<dbReference type="GO" id="GO:0008654">
    <property type="term" value="P:phospholipid biosynthetic process"/>
    <property type="evidence" value="ECO:0007669"/>
    <property type="project" value="UniProtKB-UniRule"/>
</dbReference>
<feature type="transmembrane region" description="Helical" evidence="10">
    <location>
        <begin position="113"/>
        <end position="133"/>
    </location>
</feature>
<dbReference type="SMART" id="SM01207">
    <property type="entry name" value="G3P_acyltransf"/>
    <property type="match status" value="1"/>
</dbReference>
<dbReference type="GO" id="GO:0043772">
    <property type="term" value="F:acyl-phosphate glycerol-3-phosphate acyltransferase activity"/>
    <property type="evidence" value="ECO:0007669"/>
    <property type="project" value="UniProtKB-UniRule"/>
</dbReference>
<keyword evidence="11" id="KW-0012">Acyltransferase</keyword>
<evidence type="ECO:0000256" key="2">
    <source>
        <dbReference type="ARBA" id="ARBA00022516"/>
    </source>
</evidence>
<dbReference type="KEGG" id="tbk:HF295_01370"/>
<dbReference type="RefSeq" id="WP_312032056.1">
    <property type="nucleotide sequence ID" value="NZ_CP051151.1"/>
</dbReference>
<feature type="transmembrane region" description="Helical" evidence="10">
    <location>
        <begin position="82"/>
        <end position="101"/>
    </location>
</feature>
<keyword evidence="12" id="KW-1185">Reference proteome</keyword>
<evidence type="ECO:0000256" key="5">
    <source>
        <dbReference type="ARBA" id="ARBA00022989"/>
    </source>
</evidence>
<keyword evidence="7 10" id="KW-0472">Membrane</keyword>
<evidence type="ECO:0000313" key="11">
    <source>
        <dbReference type="EMBL" id="QLY39581.1"/>
    </source>
</evidence>
<dbReference type="EMBL" id="CP051151">
    <property type="protein sequence ID" value="QLY39581.1"/>
    <property type="molecule type" value="Genomic_DNA"/>
</dbReference>
<proteinExistence type="inferred from homology"/>
<organism evidence="11 12">
    <name type="scientific">Hujiaoplasma nucleasis</name>
    <dbReference type="NCBI Taxonomy" id="2725268"/>
    <lineage>
        <taxon>Bacteria</taxon>
        <taxon>Bacillati</taxon>
        <taxon>Mycoplasmatota</taxon>
        <taxon>Mollicutes</taxon>
        <taxon>Candidatus Izemoplasmatales</taxon>
        <taxon>Hujiaoplasmataceae</taxon>
        <taxon>Hujiaoplasma</taxon>
    </lineage>
</organism>
<comment type="pathway">
    <text evidence="10">Lipid metabolism; phospholipid metabolism.</text>
</comment>
<evidence type="ECO:0000256" key="10">
    <source>
        <dbReference type="HAMAP-Rule" id="MF_01043"/>
    </source>
</evidence>
<keyword evidence="6 10" id="KW-0443">Lipid metabolism</keyword>
<comment type="subunit">
    <text evidence="10">Probably interacts with PlsX.</text>
</comment>
<evidence type="ECO:0000313" key="12">
    <source>
        <dbReference type="Proteomes" id="UP000512167"/>
    </source>
</evidence>
<comment type="function">
    <text evidence="10">Catalyzes the transfer of an acyl group from acyl-phosphate (acyl-PO(4)) to glycerol-3-phosphate (G3P) to form lysophosphatidic acid (LPA). This enzyme utilizes acyl-phosphate as fatty acyl donor, but not acyl-CoA or acyl-ACP.</text>
</comment>
<evidence type="ECO:0000256" key="8">
    <source>
        <dbReference type="ARBA" id="ARBA00023209"/>
    </source>
</evidence>
<keyword evidence="3 10" id="KW-0808">Transferase</keyword>
<keyword evidence="4 10" id="KW-0812">Transmembrane</keyword>
<evidence type="ECO:0000256" key="1">
    <source>
        <dbReference type="ARBA" id="ARBA00022475"/>
    </source>
</evidence>
<reference evidence="11 12" key="1">
    <citation type="submission" date="2020-04" db="EMBL/GenBank/DDBJ databases">
        <authorList>
            <person name="Zheng R.K."/>
            <person name="Sun C.M."/>
        </authorList>
    </citation>
    <scope>NUCLEOTIDE SEQUENCE [LARGE SCALE GENOMIC DNA]</scope>
    <source>
        <strain evidence="12">zrk29</strain>
    </source>
</reference>
<keyword evidence="1 10" id="KW-1003">Cell membrane</keyword>
<evidence type="ECO:0000256" key="9">
    <source>
        <dbReference type="ARBA" id="ARBA00023264"/>
    </source>
</evidence>
<keyword evidence="5 10" id="KW-1133">Transmembrane helix</keyword>
<keyword evidence="2 10" id="KW-0444">Lipid biosynthesis</keyword>
<name>A0A7L6N1Y4_9MOLU</name>
<comment type="catalytic activity">
    <reaction evidence="10">
        <text>an acyl phosphate + sn-glycerol 3-phosphate = a 1-acyl-sn-glycero-3-phosphate + phosphate</text>
        <dbReference type="Rhea" id="RHEA:34075"/>
        <dbReference type="ChEBI" id="CHEBI:43474"/>
        <dbReference type="ChEBI" id="CHEBI:57597"/>
        <dbReference type="ChEBI" id="CHEBI:57970"/>
        <dbReference type="ChEBI" id="CHEBI:59918"/>
        <dbReference type="EC" id="2.3.1.275"/>
    </reaction>
</comment>
<feature type="transmembrane region" description="Helical" evidence="10">
    <location>
        <begin position="46"/>
        <end position="70"/>
    </location>
</feature>
<feature type="transmembrane region" description="Helical" evidence="10">
    <location>
        <begin position="167"/>
        <end position="185"/>
    </location>
</feature>
<dbReference type="EC" id="2.3.1.275" evidence="10"/>
<keyword evidence="8 10" id="KW-0594">Phospholipid biosynthesis</keyword>
<dbReference type="HAMAP" id="MF_01043">
    <property type="entry name" value="PlsY"/>
    <property type="match status" value="1"/>
</dbReference>
<keyword evidence="9 10" id="KW-1208">Phospholipid metabolism</keyword>
<dbReference type="NCBIfam" id="TIGR00023">
    <property type="entry name" value="glycerol-3-phosphate 1-O-acyltransferase PlsY"/>
    <property type="match status" value="1"/>
</dbReference>
<dbReference type="InterPro" id="IPR003811">
    <property type="entry name" value="G3P_acylTferase_PlsY"/>
</dbReference>
<evidence type="ECO:0000256" key="7">
    <source>
        <dbReference type="ARBA" id="ARBA00023136"/>
    </source>
</evidence>
<dbReference type="GO" id="GO:0005886">
    <property type="term" value="C:plasma membrane"/>
    <property type="evidence" value="ECO:0007669"/>
    <property type="project" value="UniProtKB-SubCell"/>
</dbReference>
<dbReference type="UniPathway" id="UPA00085"/>
<sequence length="211" mass="23646">MEYIFLVLAYVIGSIPFSYIFGKKLKNKDLRKHGSGNLGTTNAFRVLGNAIGILVLVLDITKAGILVLIIKYNPEIFGITMLHPMFYGLASVVGHIFPVWMKFKGGKGVASSFGIIIAYAPWVGLSLIPFFLFITYISKYISLASTSTALSTFIIAFILYFDGMNPYYDLEFLIVVAAASTLIFIKHKQNFIRLLNNNENKTYLFKSKKKI</sequence>
<dbReference type="PANTHER" id="PTHR30309">
    <property type="entry name" value="INNER MEMBRANE PROTEIN YGIH"/>
    <property type="match status" value="1"/>
</dbReference>
<comment type="subcellular location">
    <subcellularLocation>
        <location evidence="10">Cell membrane</location>
        <topology evidence="10">Multi-pass membrane protein</topology>
    </subcellularLocation>
</comment>
<evidence type="ECO:0000256" key="6">
    <source>
        <dbReference type="ARBA" id="ARBA00023098"/>
    </source>
</evidence>